<name>A0AA88VES2_9ASTE</name>
<organism evidence="2 3">
    <name type="scientific">Escallonia herrerae</name>
    <dbReference type="NCBI Taxonomy" id="1293975"/>
    <lineage>
        <taxon>Eukaryota</taxon>
        <taxon>Viridiplantae</taxon>
        <taxon>Streptophyta</taxon>
        <taxon>Embryophyta</taxon>
        <taxon>Tracheophyta</taxon>
        <taxon>Spermatophyta</taxon>
        <taxon>Magnoliopsida</taxon>
        <taxon>eudicotyledons</taxon>
        <taxon>Gunneridae</taxon>
        <taxon>Pentapetalae</taxon>
        <taxon>asterids</taxon>
        <taxon>campanulids</taxon>
        <taxon>Escalloniales</taxon>
        <taxon>Escalloniaceae</taxon>
        <taxon>Escallonia</taxon>
    </lineage>
</organism>
<feature type="non-terminal residue" evidence="2">
    <location>
        <position position="288"/>
    </location>
</feature>
<dbReference type="Proteomes" id="UP001188597">
    <property type="component" value="Unassembled WGS sequence"/>
</dbReference>
<dbReference type="AlphaFoldDB" id="A0AA88VES2"/>
<gene>
    <name evidence="2" type="ORF">RJ639_014613</name>
</gene>
<proteinExistence type="predicted"/>
<keyword evidence="1" id="KW-0732">Signal</keyword>
<protein>
    <submittedName>
        <fullName evidence="2">Uncharacterized protein</fullName>
    </submittedName>
</protein>
<feature type="signal peptide" evidence="1">
    <location>
        <begin position="1"/>
        <end position="22"/>
    </location>
</feature>
<sequence>SMTLGLLLVTLLLTTAPPPATPLPFVRYQTLFSLAHSLTSRVAALRASRGDQAGAARARLIADKLDFTTRGVGLGFWAAFGSMGWDYVKNYAWRDAASFEMLGAVSDLNELMRAVAELARLDSEAERATWLRGHYGDVLRVSKSLLGRLLKVFRQSVYYWRSSLQSRMAPLDVEDPPVVLLTQKFEVKQGNVGLYLCVSQAYYEAQAGLVDGRLFLYLVLSFEWGPLECLHTKGPIREVVETVQREVIEGELLKDCLELGTNDLKGLIQVVKDIALQFSSTDTGRSDL</sequence>
<dbReference type="EMBL" id="JAVXUP010001858">
    <property type="protein sequence ID" value="KAK3007491.1"/>
    <property type="molecule type" value="Genomic_DNA"/>
</dbReference>
<reference evidence="2" key="1">
    <citation type="submission" date="2022-12" db="EMBL/GenBank/DDBJ databases">
        <title>Draft genome assemblies for two species of Escallonia (Escalloniales).</title>
        <authorList>
            <person name="Chanderbali A."/>
            <person name="Dervinis C."/>
            <person name="Anghel I."/>
            <person name="Soltis D."/>
            <person name="Soltis P."/>
            <person name="Zapata F."/>
        </authorList>
    </citation>
    <scope>NUCLEOTIDE SEQUENCE</scope>
    <source>
        <strain evidence="2">UCBG64.0493</strain>
        <tissue evidence="2">Leaf</tissue>
    </source>
</reference>
<keyword evidence="3" id="KW-1185">Reference proteome</keyword>
<accession>A0AA88VES2</accession>
<feature type="chain" id="PRO_5041662833" evidence="1">
    <location>
        <begin position="23"/>
        <end position="288"/>
    </location>
</feature>
<evidence type="ECO:0000313" key="3">
    <source>
        <dbReference type="Proteomes" id="UP001188597"/>
    </source>
</evidence>
<comment type="caution">
    <text evidence="2">The sequence shown here is derived from an EMBL/GenBank/DDBJ whole genome shotgun (WGS) entry which is preliminary data.</text>
</comment>
<dbReference type="PANTHER" id="PTHR36806">
    <property type="entry name" value="ADENINE PHOSPHORIBOSYLTRANSFERASE"/>
    <property type="match status" value="1"/>
</dbReference>
<evidence type="ECO:0000256" key="1">
    <source>
        <dbReference type="SAM" id="SignalP"/>
    </source>
</evidence>
<evidence type="ECO:0000313" key="2">
    <source>
        <dbReference type="EMBL" id="KAK3007491.1"/>
    </source>
</evidence>